<dbReference type="EMBL" id="CAUEEQ010046238">
    <property type="protein sequence ID" value="CAJ0958774.1"/>
    <property type="molecule type" value="Genomic_DNA"/>
</dbReference>
<dbReference type="PANTHER" id="PTHR46189">
    <property type="entry name" value="LD41958P"/>
    <property type="match status" value="1"/>
</dbReference>
<reference evidence="2" key="1">
    <citation type="submission" date="2023-07" db="EMBL/GenBank/DDBJ databases">
        <authorList>
            <person name="Stuckert A."/>
        </authorList>
    </citation>
    <scope>NUCLEOTIDE SEQUENCE</scope>
</reference>
<comment type="caution">
    <text evidence="2">The sequence shown here is derived from an EMBL/GenBank/DDBJ whole genome shotgun (WGS) entry which is preliminary data.</text>
</comment>
<dbReference type="Proteomes" id="UP001176940">
    <property type="component" value="Unassembled WGS sequence"/>
</dbReference>
<proteinExistence type="predicted"/>
<keyword evidence="1" id="KW-0677">Repeat</keyword>
<evidence type="ECO:0000256" key="1">
    <source>
        <dbReference type="ARBA" id="ARBA00022737"/>
    </source>
</evidence>
<dbReference type="InterPro" id="IPR036322">
    <property type="entry name" value="WD40_repeat_dom_sf"/>
</dbReference>
<dbReference type="InterPro" id="IPR042234">
    <property type="entry name" value="WDFY1/WDFY2"/>
</dbReference>
<sequence>MCDDCKRVDMVPSCYPEVILNCVQLSPCSALRYHHESRMIFVGQDSGAIVEFLVSDDFNKMNFVKTYPAHQNRVTEVIFAPDAEWVISTGQDKFLTWMCTQSGSLVGRHAFTSWASCLQYPLYGSLD</sequence>
<dbReference type="Gene3D" id="2.130.10.10">
    <property type="entry name" value="YVTN repeat-like/Quinoprotein amine dehydrogenase"/>
    <property type="match status" value="1"/>
</dbReference>
<dbReference type="SUPFAM" id="SSF50978">
    <property type="entry name" value="WD40 repeat-like"/>
    <property type="match status" value="1"/>
</dbReference>
<organism evidence="2 3">
    <name type="scientific">Ranitomeya imitator</name>
    <name type="common">mimic poison frog</name>
    <dbReference type="NCBI Taxonomy" id="111125"/>
    <lineage>
        <taxon>Eukaryota</taxon>
        <taxon>Metazoa</taxon>
        <taxon>Chordata</taxon>
        <taxon>Craniata</taxon>
        <taxon>Vertebrata</taxon>
        <taxon>Euteleostomi</taxon>
        <taxon>Amphibia</taxon>
        <taxon>Batrachia</taxon>
        <taxon>Anura</taxon>
        <taxon>Neobatrachia</taxon>
        <taxon>Hyloidea</taxon>
        <taxon>Dendrobatidae</taxon>
        <taxon>Dendrobatinae</taxon>
        <taxon>Ranitomeya</taxon>
    </lineage>
</organism>
<protein>
    <submittedName>
        <fullName evidence="2">Uncharacterized protein</fullName>
    </submittedName>
</protein>
<accession>A0ABN9M4K4</accession>
<gene>
    <name evidence="2" type="ORF">RIMI_LOCUS16510269</name>
</gene>
<name>A0ABN9M4K4_9NEOB</name>
<evidence type="ECO:0000313" key="2">
    <source>
        <dbReference type="EMBL" id="CAJ0958774.1"/>
    </source>
</evidence>
<dbReference type="PANTHER" id="PTHR46189:SF2">
    <property type="entry name" value="WD REPEAT AND FYVE DOMAIN-CONTAINING PROTEIN 1"/>
    <property type="match status" value="1"/>
</dbReference>
<keyword evidence="3" id="KW-1185">Reference proteome</keyword>
<dbReference type="InterPro" id="IPR015943">
    <property type="entry name" value="WD40/YVTN_repeat-like_dom_sf"/>
</dbReference>
<evidence type="ECO:0000313" key="3">
    <source>
        <dbReference type="Proteomes" id="UP001176940"/>
    </source>
</evidence>